<proteinExistence type="predicted"/>
<evidence type="ECO:0000313" key="2">
    <source>
        <dbReference type="EMBL" id="MBW0558753.1"/>
    </source>
</evidence>
<evidence type="ECO:0000313" key="3">
    <source>
        <dbReference type="Proteomes" id="UP000765509"/>
    </source>
</evidence>
<protein>
    <submittedName>
        <fullName evidence="2">Uncharacterized protein</fullName>
    </submittedName>
</protein>
<accession>A0A9Q3PE66</accession>
<organism evidence="2 3">
    <name type="scientific">Austropuccinia psidii MF-1</name>
    <dbReference type="NCBI Taxonomy" id="1389203"/>
    <lineage>
        <taxon>Eukaryota</taxon>
        <taxon>Fungi</taxon>
        <taxon>Dikarya</taxon>
        <taxon>Basidiomycota</taxon>
        <taxon>Pucciniomycotina</taxon>
        <taxon>Pucciniomycetes</taxon>
        <taxon>Pucciniales</taxon>
        <taxon>Sphaerophragmiaceae</taxon>
        <taxon>Austropuccinia</taxon>
    </lineage>
</organism>
<keyword evidence="3" id="KW-1185">Reference proteome</keyword>
<feature type="compositionally biased region" description="Basic and acidic residues" evidence="1">
    <location>
        <begin position="29"/>
        <end position="43"/>
    </location>
</feature>
<feature type="compositionally biased region" description="Basic and acidic residues" evidence="1">
    <location>
        <begin position="148"/>
        <end position="161"/>
    </location>
</feature>
<feature type="compositionally biased region" description="Low complexity" evidence="1">
    <location>
        <begin position="1"/>
        <end position="23"/>
    </location>
</feature>
<evidence type="ECO:0000256" key="1">
    <source>
        <dbReference type="SAM" id="MobiDB-lite"/>
    </source>
</evidence>
<feature type="compositionally biased region" description="Polar residues" evidence="1">
    <location>
        <begin position="44"/>
        <end position="54"/>
    </location>
</feature>
<dbReference type="Proteomes" id="UP000765509">
    <property type="component" value="Unassembled WGS sequence"/>
</dbReference>
<sequence>MTPTRSGSSSSIQSNGSGPGNSSHKSKRQEHQPRREAQMEDSRTSTNSQRLSRTFHTLLKSTEAEIMAIPVVRSEKFSIGRSRDIPVPVQELVYGSKAAGVGTSSKFVDKENELLLSSQEALEPRKDTGTSEGAYTHLLQRTSSKYKSLVEKPEHFVRGSEEGVDPNEEQSCGRSSRLHKQ</sequence>
<feature type="region of interest" description="Disordered" evidence="1">
    <location>
        <begin position="119"/>
        <end position="181"/>
    </location>
</feature>
<dbReference type="EMBL" id="AVOT02067110">
    <property type="protein sequence ID" value="MBW0558753.1"/>
    <property type="molecule type" value="Genomic_DNA"/>
</dbReference>
<reference evidence="2" key="1">
    <citation type="submission" date="2021-03" db="EMBL/GenBank/DDBJ databases">
        <title>Draft genome sequence of rust myrtle Austropuccinia psidii MF-1, a brazilian biotype.</title>
        <authorList>
            <person name="Quecine M.C."/>
            <person name="Pachon D.M.R."/>
            <person name="Bonatelli M.L."/>
            <person name="Correr F.H."/>
            <person name="Franceschini L.M."/>
            <person name="Leite T.F."/>
            <person name="Margarido G.R.A."/>
            <person name="Almeida C.A."/>
            <person name="Ferrarezi J.A."/>
            <person name="Labate C.A."/>
        </authorList>
    </citation>
    <scope>NUCLEOTIDE SEQUENCE</scope>
    <source>
        <strain evidence="2">MF-1</strain>
    </source>
</reference>
<gene>
    <name evidence="2" type="ORF">O181_098468</name>
</gene>
<feature type="region of interest" description="Disordered" evidence="1">
    <location>
        <begin position="1"/>
        <end position="54"/>
    </location>
</feature>
<name>A0A9Q3PE66_9BASI</name>
<comment type="caution">
    <text evidence="2">The sequence shown here is derived from an EMBL/GenBank/DDBJ whole genome shotgun (WGS) entry which is preliminary data.</text>
</comment>
<dbReference type="AlphaFoldDB" id="A0A9Q3PE66"/>